<evidence type="ECO:0000256" key="1">
    <source>
        <dbReference type="SAM" id="Phobius"/>
    </source>
</evidence>
<gene>
    <name evidence="3" type="primary">g7863</name>
    <name evidence="3" type="ORF">VP750_LOCUS6744</name>
</gene>
<evidence type="ECO:0000313" key="4">
    <source>
        <dbReference type="Proteomes" id="UP001497392"/>
    </source>
</evidence>
<organism evidence="3 4">
    <name type="scientific">Coccomyxa viridis</name>
    <dbReference type="NCBI Taxonomy" id="1274662"/>
    <lineage>
        <taxon>Eukaryota</taxon>
        <taxon>Viridiplantae</taxon>
        <taxon>Chlorophyta</taxon>
        <taxon>core chlorophytes</taxon>
        <taxon>Trebouxiophyceae</taxon>
        <taxon>Trebouxiophyceae incertae sedis</taxon>
        <taxon>Coccomyxaceae</taxon>
        <taxon>Coccomyxa</taxon>
    </lineage>
</organism>
<dbReference type="Proteomes" id="UP001497392">
    <property type="component" value="Unassembled WGS sequence"/>
</dbReference>
<comment type="caution">
    <text evidence="3">The sequence shown here is derived from an EMBL/GenBank/DDBJ whole genome shotgun (WGS) entry which is preliminary data.</text>
</comment>
<sequence>MQPSLTLLALACVAGVLAKPLVYNTTLRESLFHGSAAEINRTADDQYDVIHNVTFLSTVRSTLTGVPTVYRHHGPIINETALLSSNYSRAQLETAFNILADIQYVHNSSMIDALDSPDVRYFSSSLSKGDRKQFNHLLDEQRKVTKSEFEAFCGFSTTKARVLCASSSPRGNLTAFTSCRNVSHSSQSSDLISPDDARRGSLVNLARTCFKYVVGFSMTNMGIHVSAIIATALRAPKMAFTLFVIGFIPLLAAWSSAGCVAYTAIAFARLDHKKDY</sequence>
<feature type="chain" id="PRO_5046374822" evidence="2">
    <location>
        <begin position="19"/>
        <end position="276"/>
    </location>
</feature>
<feature type="transmembrane region" description="Helical" evidence="1">
    <location>
        <begin position="212"/>
        <end position="233"/>
    </location>
</feature>
<keyword evidence="1" id="KW-0472">Membrane</keyword>
<evidence type="ECO:0000256" key="2">
    <source>
        <dbReference type="SAM" id="SignalP"/>
    </source>
</evidence>
<keyword evidence="1" id="KW-0812">Transmembrane</keyword>
<keyword evidence="4" id="KW-1185">Reference proteome</keyword>
<feature type="transmembrane region" description="Helical" evidence="1">
    <location>
        <begin position="240"/>
        <end position="268"/>
    </location>
</feature>
<feature type="signal peptide" evidence="2">
    <location>
        <begin position="1"/>
        <end position="18"/>
    </location>
</feature>
<keyword evidence="1" id="KW-1133">Transmembrane helix</keyword>
<proteinExistence type="predicted"/>
<dbReference type="EMBL" id="CAXHTA020000012">
    <property type="protein sequence ID" value="CAL5225085.1"/>
    <property type="molecule type" value="Genomic_DNA"/>
</dbReference>
<keyword evidence="2" id="KW-0732">Signal</keyword>
<evidence type="ECO:0000313" key="3">
    <source>
        <dbReference type="EMBL" id="CAL5225085.1"/>
    </source>
</evidence>
<protein>
    <submittedName>
        <fullName evidence="3">G7863 protein</fullName>
    </submittedName>
</protein>
<accession>A0ABP1FYY0</accession>
<reference evidence="3 4" key="1">
    <citation type="submission" date="2024-06" db="EMBL/GenBank/DDBJ databases">
        <authorList>
            <person name="Kraege A."/>
            <person name="Thomma B."/>
        </authorList>
    </citation>
    <scope>NUCLEOTIDE SEQUENCE [LARGE SCALE GENOMIC DNA]</scope>
</reference>
<name>A0ABP1FYY0_9CHLO</name>